<keyword evidence="3" id="KW-0496">Mitochondrion</keyword>
<reference evidence="7" key="1">
    <citation type="submission" date="2020-11" db="EMBL/GenBank/DDBJ databases">
        <authorList>
            <person name="Whiteford S."/>
        </authorList>
    </citation>
    <scope>NUCLEOTIDE SEQUENCE</scope>
</reference>
<evidence type="ECO:0000256" key="4">
    <source>
        <dbReference type="ARBA" id="ARBA00023134"/>
    </source>
</evidence>
<dbReference type="InterPro" id="IPR000640">
    <property type="entry name" value="EFG_V-like"/>
</dbReference>
<dbReference type="InterPro" id="IPR000795">
    <property type="entry name" value="T_Tr_GTP-bd_dom"/>
</dbReference>
<dbReference type="InterPro" id="IPR053905">
    <property type="entry name" value="EF-G-like_DII"/>
</dbReference>
<evidence type="ECO:0000259" key="6">
    <source>
        <dbReference type="PROSITE" id="PS51722"/>
    </source>
</evidence>
<comment type="caution">
    <text evidence="7">The sequence shown here is derived from an EMBL/GenBank/DDBJ whole genome shotgun (WGS) entry which is preliminary data.</text>
</comment>
<dbReference type="SUPFAM" id="SSF54980">
    <property type="entry name" value="EF-G C-terminal domain-like"/>
    <property type="match status" value="2"/>
</dbReference>
<dbReference type="PROSITE" id="PS51722">
    <property type="entry name" value="G_TR_2"/>
    <property type="match status" value="1"/>
</dbReference>
<dbReference type="Pfam" id="PF00679">
    <property type="entry name" value="EFG_C"/>
    <property type="match status" value="1"/>
</dbReference>
<dbReference type="SMART" id="SM00838">
    <property type="entry name" value="EFG_C"/>
    <property type="match status" value="1"/>
</dbReference>
<dbReference type="GO" id="GO:0005525">
    <property type="term" value="F:GTP binding"/>
    <property type="evidence" value="ECO:0007669"/>
    <property type="project" value="UniProtKB-KW"/>
</dbReference>
<keyword evidence="4" id="KW-0342">GTP-binding</keyword>
<evidence type="ECO:0000256" key="2">
    <source>
        <dbReference type="ARBA" id="ARBA00022917"/>
    </source>
</evidence>
<dbReference type="Pfam" id="PF14492">
    <property type="entry name" value="EFG_III"/>
    <property type="match status" value="1"/>
</dbReference>
<keyword evidence="2" id="KW-0648">Protein biosynthesis</keyword>
<dbReference type="InterPro" id="IPR014721">
    <property type="entry name" value="Ribsml_uS5_D2-typ_fold_subgr"/>
</dbReference>
<dbReference type="GO" id="GO:0032543">
    <property type="term" value="P:mitochondrial translation"/>
    <property type="evidence" value="ECO:0007669"/>
    <property type="project" value="TreeGrafter"/>
</dbReference>
<dbReference type="InterPro" id="IPR043502">
    <property type="entry name" value="DNA/RNA_pol_sf"/>
</dbReference>
<dbReference type="GO" id="GO:0032790">
    <property type="term" value="P:ribosome disassembly"/>
    <property type="evidence" value="ECO:0007669"/>
    <property type="project" value="TreeGrafter"/>
</dbReference>
<dbReference type="AlphaFoldDB" id="A0A8S4FL53"/>
<dbReference type="GO" id="GO:0003924">
    <property type="term" value="F:GTPase activity"/>
    <property type="evidence" value="ECO:0007669"/>
    <property type="project" value="InterPro"/>
</dbReference>
<sequence length="978" mass="108314">MTAFLTKGRLLNRFQSGFRSGHSTTTALLKVTEDIRCAMEDRRVTVLVLVDFSNAFNAVDHDLLLAALECHKISVPAVSWFSSYLRGRQQAIRNGPSVVSDWADLTAGVPQGGILSPLLFSTFINFVTCNLHCSYHLYADDLQIYSHAKIDDLDAGIAAVNGDLAEILRWSQYFGISVNPKKCQSIIVGSSRLLSCLDYTTVPPVQFDGRVIPFSPTVNDLGLIIDEHLSWEQQLDKVSRKVYASLHSLLRLKNFLPQHTKLALVNSLLLPILDYADVCYLDLTEVLLNKLERLLNTCIRFVFGLPAAVSFPWGSSQINLVDTPGHIDFTMEVEQSLAVLDGAVVVLDASAGVEAQTLTVWRQAAGYRVPRLLYLNKMDRSDADEVACVKSIEEKLDATPLLLHTPVRHEGKLIGLLDLLNLEEIIWTQGRGQKYTRRKLTEKEDGHVWESTMTGHRHLVDTISSLDDNLADIIIQEESLDNIQSKDITAAIRRCTIDMKGFPIVCGSSYKNIGVQTLMDAVVDYLPSPDQCNELYRCFDKDLSARAFKVQHDDQRGVLTFLRLYSGEISKGQKIYNLGQDQSEQTGILYVALADEYKPVEKVTAGNIAVVSGLKVTMTGDLVTSNQTAANKAKTRLTARLSKPEDLERLILPSARQRLNALDEQPDDSEKADILLGIGARVPEPVFLCTIEPPSVAFQTPLETALAELSREDPSLRVVNDDESGQIVLAGMGELHLEIIKERIIREYKIDVELGPLQIAYRETLLGAAQRNFVLERKIGSQKQMVNVTMSAKTVKGVPADKVLRLNKSPESAANLAHVWTRHMTAVKQGVSTALLHGPKLGCKMVDVQVTLHWLEVGRGTSDSVVSAAVVQCLRKVFSEAESILLEPVMSLEVVVPESHSARVLADLTRRRADLQQVHVRRGDKVIECLAPLSELLGYSSALRSLSSGLASFTMEFHSNRQMTPYDEEKAIKAVTGF</sequence>
<dbReference type="FunFam" id="3.30.70.240:FF:000001">
    <property type="entry name" value="Elongation factor G"/>
    <property type="match status" value="1"/>
</dbReference>
<dbReference type="SUPFAM" id="SSF56672">
    <property type="entry name" value="DNA/RNA polymerases"/>
    <property type="match status" value="1"/>
</dbReference>
<dbReference type="Proteomes" id="UP000653454">
    <property type="component" value="Unassembled WGS sequence"/>
</dbReference>
<dbReference type="GO" id="GO:0071897">
    <property type="term" value="P:DNA biosynthetic process"/>
    <property type="evidence" value="ECO:0007669"/>
    <property type="project" value="UniProtKB-ARBA"/>
</dbReference>
<dbReference type="InterPro" id="IPR009022">
    <property type="entry name" value="EFG_III"/>
</dbReference>
<dbReference type="SUPFAM" id="SSF54211">
    <property type="entry name" value="Ribosomal protein S5 domain 2-like"/>
    <property type="match status" value="1"/>
</dbReference>
<dbReference type="CDD" id="cd03713">
    <property type="entry name" value="EFG_mtEFG_C"/>
    <property type="match status" value="1"/>
</dbReference>
<protein>
    <submittedName>
        <fullName evidence="7">(diamondback moth) hypothetical protein</fullName>
    </submittedName>
</protein>
<evidence type="ECO:0000256" key="3">
    <source>
        <dbReference type="ARBA" id="ARBA00023128"/>
    </source>
</evidence>
<evidence type="ECO:0000313" key="8">
    <source>
        <dbReference type="Proteomes" id="UP000653454"/>
    </source>
</evidence>
<dbReference type="NCBIfam" id="TIGR00231">
    <property type="entry name" value="small_GTP"/>
    <property type="match status" value="1"/>
</dbReference>
<dbReference type="Gene3D" id="3.30.230.10">
    <property type="match status" value="1"/>
</dbReference>
<dbReference type="InterPro" id="IPR020568">
    <property type="entry name" value="Ribosomal_Su5_D2-typ_SF"/>
</dbReference>
<dbReference type="CDD" id="cd16262">
    <property type="entry name" value="EFG_III"/>
    <property type="match status" value="1"/>
</dbReference>
<dbReference type="PROSITE" id="PS50878">
    <property type="entry name" value="RT_POL"/>
    <property type="match status" value="1"/>
</dbReference>
<dbReference type="InterPro" id="IPR027417">
    <property type="entry name" value="P-loop_NTPase"/>
</dbReference>
<dbReference type="InterPro" id="IPR041095">
    <property type="entry name" value="EFG_II"/>
</dbReference>
<dbReference type="SMART" id="SM00889">
    <property type="entry name" value="EFG_IV"/>
    <property type="match status" value="1"/>
</dbReference>
<evidence type="ECO:0000259" key="5">
    <source>
        <dbReference type="PROSITE" id="PS50878"/>
    </source>
</evidence>
<dbReference type="Gene3D" id="3.30.70.240">
    <property type="match status" value="1"/>
</dbReference>
<keyword evidence="1" id="KW-0547">Nucleotide-binding</keyword>
<feature type="domain" description="Reverse transcriptase" evidence="5">
    <location>
        <begin position="1"/>
        <end position="212"/>
    </location>
</feature>
<dbReference type="InterPro" id="IPR009000">
    <property type="entry name" value="Transl_B-barrel_sf"/>
</dbReference>
<dbReference type="CDD" id="cd01650">
    <property type="entry name" value="RT_nLTR_like"/>
    <property type="match status" value="1"/>
</dbReference>
<keyword evidence="8" id="KW-1185">Reference proteome</keyword>
<dbReference type="EMBL" id="CAJHNJ030000035">
    <property type="protein sequence ID" value="CAG9128034.1"/>
    <property type="molecule type" value="Genomic_DNA"/>
</dbReference>
<gene>
    <name evidence="7" type="ORF">PLXY2_LOCUS9057</name>
</gene>
<dbReference type="PANTHER" id="PTHR43261">
    <property type="entry name" value="TRANSLATION ELONGATION FACTOR G-RELATED"/>
    <property type="match status" value="1"/>
</dbReference>
<name>A0A8S4FL53_PLUXY</name>
<evidence type="ECO:0000313" key="7">
    <source>
        <dbReference type="EMBL" id="CAG9128034.1"/>
    </source>
</evidence>
<accession>A0A8S4FL53</accession>
<dbReference type="InterPro" id="IPR035649">
    <property type="entry name" value="EFG_V"/>
</dbReference>
<dbReference type="InterPro" id="IPR005225">
    <property type="entry name" value="Small_GTP-bd"/>
</dbReference>
<dbReference type="GO" id="GO:0005759">
    <property type="term" value="C:mitochondrial matrix"/>
    <property type="evidence" value="ECO:0007669"/>
    <property type="project" value="UniProtKB-ARBA"/>
</dbReference>
<evidence type="ECO:0000256" key="1">
    <source>
        <dbReference type="ARBA" id="ARBA00022741"/>
    </source>
</evidence>
<dbReference type="Pfam" id="PF22042">
    <property type="entry name" value="EF-G_D2"/>
    <property type="match status" value="1"/>
</dbReference>
<organism evidence="7 8">
    <name type="scientific">Plutella xylostella</name>
    <name type="common">Diamondback moth</name>
    <name type="synonym">Plutella maculipennis</name>
    <dbReference type="NCBI Taxonomy" id="51655"/>
    <lineage>
        <taxon>Eukaryota</taxon>
        <taxon>Metazoa</taxon>
        <taxon>Ecdysozoa</taxon>
        <taxon>Arthropoda</taxon>
        <taxon>Hexapoda</taxon>
        <taxon>Insecta</taxon>
        <taxon>Pterygota</taxon>
        <taxon>Neoptera</taxon>
        <taxon>Endopterygota</taxon>
        <taxon>Lepidoptera</taxon>
        <taxon>Glossata</taxon>
        <taxon>Ditrysia</taxon>
        <taxon>Yponomeutoidea</taxon>
        <taxon>Plutellidae</taxon>
        <taxon>Plutella</taxon>
    </lineage>
</organism>
<dbReference type="Pfam" id="PF00009">
    <property type="entry name" value="GTP_EFTU"/>
    <property type="match status" value="1"/>
</dbReference>
<dbReference type="Pfam" id="PF00078">
    <property type="entry name" value="RVT_1"/>
    <property type="match status" value="1"/>
</dbReference>
<dbReference type="FunFam" id="3.40.50.300:FF:000514">
    <property type="entry name" value="Ribosome-releasing factor 2, mitochondrial"/>
    <property type="match status" value="1"/>
</dbReference>
<feature type="domain" description="Tr-type G" evidence="6">
    <location>
        <begin position="307"/>
        <end position="530"/>
    </location>
</feature>
<dbReference type="SUPFAM" id="SSF52540">
    <property type="entry name" value="P-loop containing nucleoside triphosphate hydrolases"/>
    <property type="match status" value="1"/>
</dbReference>
<proteinExistence type="predicted"/>
<dbReference type="InterPro" id="IPR035647">
    <property type="entry name" value="EFG_III/V"/>
</dbReference>
<dbReference type="InterPro" id="IPR000477">
    <property type="entry name" value="RT_dom"/>
</dbReference>
<dbReference type="InterPro" id="IPR005517">
    <property type="entry name" value="Transl_elong_EFG/EF2_IV"/>
</dbReference>
<dbReference type="Gene3D" id="3.30.70.870">
    <property type="entry name" value="Elongation Factor G (Translational Gtpase), domain 3"/>
    <property type="match status" value="1"/>
</dbReference>
<dbReference type="Gene3D" id="2.40.30.10">
    <property type="entry name" value="Translation factors"/>
    <property type="match status" value="1"/>
</dbReference>
<dbReference type="PANTHER" id="PTHR43261:SF1">
    <property type="entry name" value="RIBOSOME-RELEASING FACTOR 2, MITOCHONDRIAL"/>
    <property type="match status" value="1"/>
</dbReference>
<dbReference type="SUPFAM" id="SSF50447">
    <property type="entry name" value="Translation proteins"/>
    <property type="match status" value="1"/>
</dbReference>
<dbReference type="Gene3D" id="3.40.50.300">
    <property type="entry name" value="P-loop containing nucleotide triphosphate hydrolases"/>
    <property type="match status" value="1"/>
</dbReference>